<protein>
    <submittedName>
        <fullName evidence="1">Uncharacterized protein</fullName>
    </submittedName>
</protein>
<evidence type="ECO:0000313" key="1">
    <source>
        <dbReference type="EMBL" id="KAI3691397.1"/>
    </source>
</evidence>
<organism evidence="1 2">
    <name type="scientific">Cichorium intybus</name>
    <name type="common">Chicory</name>
    <dbReference type="NCBI Taxonomy" id="13427"/>
    <lineage>
        <taxon>Eukaryota</taxon>
        <taxon>Viridiplantae</taxon>
        <taxon>Streptophyta</taxon>
        <taxon>Embryophyta</taxon>
        <taxon>Tracheophyta</taxon>
        <taxon>Spermatophyta</taxon>
        <taxon>Magnoliopsida</taxon>
        <taxon>eudicotyledons</taxon>
        <taxon>Gunneridae</taxon>
        <taxon>Pentapetalae</taxon>
        <taxon>asterids</taxon>
        <taxon>campanulids</taxon>
        <taxon>Asterales</taxon>
        <taxon>Asteraceae</taxon>
        <taxon>Cichorioideae</taxon>
        <taxon>Cichorieae</taxon>
        <taxon>Cichoriinae</taxon>
        <taxon>Cichorium</taxon>
    </lineage>
</organism>
<dbReference type="Proteomes" id="UP001055811">
    <property type="component" value="Linkage Group LG09"/>
</dbReference>
<comment type="caution">
    <text evidence="1">The sequence shown here is derived from an EMBL/GenBank/DDBJ whole genome shotgun (WGS) entry which is preliminary data.</text>
</comment>
<reference evidence="2" key="1">
    <citation type="journal article" date="2022" name="Mol. Ecol. Resour.">
        <title>The genomes of chicory, endive, great burdock and yacon provide insights into Asteraceae palaeo-polyploidization history and plant inulin production.</title>
        <authorList>
            <person name="Fan W."/>
            <person name="Wang S."/>
            <person name="Wang H."/>
            <person name="Wang A."/>
            <person name="Jiang F."/>
            <person name="Liu H."/>
            <person name="Zhao H."/>
            <person name="Xu D."/>
            <person name="Zhang Y."/>
        </authorList>
    </citation>
    <scope>NUCLEOTIDE SEQUENCE [LARGE SCALE GENOMIC DNA]</scope>
    <source>
        <strain evidence="2">cv. Punajuju</strain>
    </source>
</reference>
<name>A0ACB8Z0S6_CICIN</name>
<keyword evidence="2" id="KW-1185">Reference proteome</keyword>
<accession>A0ACB8Z0S6</accession>
<dbReference type="EMBL" id="CM042017">
    <property type="protein sequence ID" value="KAI3691397.1"/>
    <property type="molecule type" value="Genomic_DNA"/>
</dbReference>
<evidence type="ECO:0000313" key="2">
    <source>
        <dbReference type="Proteomes" id="UP001055811"/>
    </source>
</evidence>
<gene>
    <name evidence="1" type="ORF">L2E82_49756</name>
</gene>
<sequence length="77" mass="8430">MQESRSWNPGINHGIRVWAEIMESECGQVNGGVNCRLMVAAIGCCLWRFVAGDRRWPYGGDLWRWLLGGPGAGGGLP</sequence>
<reference evidence="1 2" key="2">
    <citation type="journal article" date="2022" name="Mol. Ecol. Resour.">
        <title>The genomes of chicory, endive, great burdock and yacon provide insights into Asteraceae paleo-polyploidization history and plant inulin production.</title>
        <authorList>
            <person name="Fan W."/>
            <person name="Wang S."/>
            <person name="Wang H."/>
            <person name="Wang A."/>
            <person name="Jiang F."/>
            <person name="Liu H."/>
            <person name="Zhao H."/>
            <person name="Xu D."/>
            <person name="Zhang Y."/>
        </authorList>
    </citation>
    <scope>NUCLEOTIDE SEQUENCE [LARGE SCALE GENOMIC DNA]</scope>
    <source>
        <strain evidence="2">cv. Punajuju</strain>
        <tissue evidence="1">Leaves</tissue>
    </source>
</reference>
<proteinExistence type="predicted"/>